<dbReference type="PANTHER" id="PTHR31953">
    <property type="entry name" value="BETA-FRUCTOFURANOSIDASE, INSOLUBLE ISOENZYME CWINV1-RELATED"/>
    <property type="match status" value="1"/>
</dbReference>
<dbReference type="KEGG" id="eus:EUTSA_v10013192mg"/>
<gene>
    <name evidence="7" type="ORF">EUTSA_v10013192mg</name>
</gene>
<evidence type="ECO:0000256" key="3">
    <source>
        <dbReference type="ARBA" id="ARBA00023295"/>
    </source>
</evidence>
<dbReference type="Gramene" id="ESQ41163">
    <property type="protein sequence ID" value="ESQ41163"/>
    <property type="gene ID" value="EUTSA_v10013192mg"/>
</dbReference>
<dbReference type="Gene3D" id="2.60.120.560">
    <property type="entry name" value="Exo-inulinase, domain 1"/>
    <property type="match status" value="1"/>
</dbReference>
<name>V4LMV1_EUTSA</name>
<dbReference type="GO" id="GO:0004553">
    <property type="term" value="F:hydrolase activity, hydrolyzing O-glycosyl compounds"/>
    <property type="evidence" value="ECO:0007669"/>
    <property type="project" value="InterPro"/>
</dbReference>
<feature type="domain" description="Glycosyl hydrolase family 32 N-terminal" evidence="5">
    <location>
        <begin position="18"/>
        <end position="334"/>
    </location>
</feature>
<keyword evidence="3 4" id="KW-0326">Glycosidase</keyword>
<evidence type="ECO:0008006" key="9">
    <source>
        <dbReference type="Google" id="ProtNLM"/>
    </source>
</evidence>
<evidence type="ECO:0000259" key="5">
    <source>
        <dbReference type="Pfam" id="PF00251"/>
    </source>
</evidence>
<comment type="similarity">
    <text evidence="1 4">Belongs to the glycosyl hydrolase 32 family.</text>
</comment>
<feature type="domain" description="Glycosyl hydrolase family 32 C-terminal" evidence="6">
    <location>
        <begin position="337"/>
        <end position="530"/>
    </location>
</feature>
<dbReference type="InterPro" id="IPR013189">
    <property type="entry name" value="Glyco_hydro_32_C"/>
</dbReference>
<dbReference type="InterPro" id="IPR050551">
    <property type="entry name" value="Fructan_Metab_Enzymes"/>
</dbReference>
<evidence type="ECO:0000256" key="4">
    <source>
        <dbReference type="RuleBase" id="RU362110"/>
    </source>
</evidence>
<evidence type="ECO:0000256" key="2">
    <source>
        <dbReference type="ARBA" id="ARBA00022801"/>
    </source>
</evidence>
<proteinExistence type="inferred from homology"/>
<reference evidence="7 8" key="1">
    <citation type="journal article" date="2013" name="Front. Plant Sci.">
        <title>The Reference Genome of the Halophytic Plant Eutrema salsugineum.</title>
        <authorList>
            <person name="Yang R."/>
            <person name="Jarvis D.E."/>
            <person name="Chen H."/>
            <person name="Beilstein M.A."/>
            <person name="Grimwood J."/>
            <person name="Jenkins J."/>
            <person name="Shu S."/>
            <person name="Prochnik S."/>
            <person name="Xin M."/>
            <person name="Ma C."/>
            <person name="Schmutz J."/>
            <person name="Wing R.A."/>
            <person name="Mitchell-Olds T."/>
            <person name="Schumaker K.S."/>
            <person name="Wang X."/>
        </authorList>
    </citation>
    <scope>NUCLEOTIDE SEQUENCE [LARGE SCALE GENOMIC DNA]</scope>
</reference>
<evidence type="ECO:0000313" key="7">
    <source>
        <dbReference type="EMBL" id="ESQ41163.1"/>
    </source>
</evidence>
<dbReference type="Pfam" id="PF00251">
    <property type="entry name" value="Glyco_hydro_32N"/>
    <property type="match status" value="1"/>
</dbReference>
<dbReference type="eggNOG" id="KOG0228">
    <property type="taxonomic scope" value="Eukaryota"/>
</dbReference>
<evidence type="ECO:0000256" key="1">
    <source>
        <dbReference type="ARBA" id="ARBA00009902"/>
    </source>
</evidence>
<keyword evidence="8" id="KW-1185">Reference proteome</keyword>
<dbReference type="CDD" id="cd18624">
    <property type="entry name" value="GH32_Fruct1-like"/>
    <property type="match status" value="1"/>
</dbReference>
<dbReference type="InterPro" id="IPR001362">
    <property type="entry name" value="Glyco_hydro_32"/>
</dbReference>
<dbReference type="Gene3D" id="2.115.10.20">
    <property type="entry name" value="Glycosyl hydrolase domain, family 43"/>
    <property type="match status" value="1"/>
</dbReference>
<dbReference type="Proteomes" id="UP000030689">
    <property type="component" value="Unassembled WGS sequence"/>
</dbReference>
<dbReference type="EMBL" id="KI517464">
    <property type="protein sequence ID" value="ESQ41163.1"/>
    <property type="molecule type" value="Genomic_DNA"/>
</dbReference>
<dbReference type="InterPro" id="IPR013148">
    <property type="entry name" value="Glyco_hydro_32_N"/>
</dbReference>
<dbReference type="SUPFAM" id="SSF75005">
    <property type="entry name" value="Arabinanase/levansucrase/invertase"/>
    <property type="match status" value="1"/>
</dbReference>
<sequence>MAEHGNLQNLPLNRTSFHFQPHRNWINAPMYYKGFYHMFYQHNPLAPEFNDIIIWGHSVSQDMVNWIQLEPALFPTEPFDRNSCWSGSATILPDGKPVIMYTGLHEPNRQQVTVIAEPKDVSDPLLREWVKPKYNPVMLPPDDIPFDGFRDPTTAWQGQDGKWRVLVGARQIDTERGMAILYHSDDFVQWTRHPVPLLASQDTGMWECPDFFPVSITGKEGADTSVNNASVKHVLKSSFGGHDCYVIGTYSSETEEFAADSEFTNTSADLRYDHGTFYASKAFFDSVKNRRINWGWVIETDSKEDDFQKGWSGLLSLPREIWLDTSGKRLIQWPIEEINNLRTRQVTLDNKELKGSSILEISGITASQADVEVTFDLPVLEENSQILDSDQVDDAVLFDRDSLVSCVYGPFGLLALASSDLSEQTAIFFKIIRCGNGYSVIMGSDEKKSSLRDNIKKSTHGTVLDIDPRHEKISLRCLIDHSIIESYGAGGRNVITSRVYPNLAIGEAAKLYMFNDGTRSVTMSSLEAWSMRNAEVNSNAI</sequence>
<dbReference type="SMART" id="SM00640">
    <property type="entry name" value="Glyco_32"/>
    <property type="match status" value="1"/>
</dbReference>
<protein>
    <recommendedName>
        <fullName evidence="9">Glycosyl hydrolase family 32 N-terminal domain-containing protein</fullName>
    </recommendedName>
</protein>
<dbReference type="Pfam" id="PF08244">
    <property type="entry name" value="Glyco_hydro_32C"/>
    <property type="match status" value="1"/>
</dbReference>
<accession>V4LMV1</accession>
<evidence type="ECO:0000259" key="6">
    <source>
        <dbReference type="Pfam" id="PF08244"/>
    </source>
</evidence>
<evidence type="ECO:0000313" key="8">
    <source>
        <dbReference type="Proteomes" id="UP000030689"/>
    </source>
</evidence>
<dbReference type="OMA" id="REWIKHS"/>
<dbReference type="STRING" id="72664.V4LMV1"/>
<dbReference type="InterPro" id="IPR023296">
    <property type="entry name" value="Glyco_hydro_beta-prop_sf"/>
</dbReference>
<dbReference type="GO" id="GO:0005975">
    <property type="term" value="P:carbohydrate metabolic process"/>
    <property type="evidence" value="ECO:0007669"/>
    <property type="project" value="InterPro"/>
</dbReference>
<organism evidence="7 8">
    <name type="scientific">Eutrema salsugineum</name>
    <name type="common">Saltwater cress</name>
    <name type="synonym">Sisymbrium salsugineum</name>
    <dbReference type="NCBI Taxonomy" id="72664"/>
    <lineage>
        <taxon>Eukaryota</taxon>
        <taxon>Viridiplantae</taxon>
        <taxon>Streptophyta</taxon>
        <taxon>Embryophyta</taxon>
        <taxon>Tracheophyta</taxon>
        <taxon>Spermatophyta</taxon>
        <taxon>Magnoliopsida</taxon>
        <taxon>eudicotyledons</taxon>
        <taxon>Gunneridae</taxon>
        <taxon>Pentapetalae</taxon>
        <taxon>rosids</taxon>
        <taxon>malvids</taxon>
        <taxon>Brassicales</taxon>
        <taxon>Brassicaceae</taxon>
        <taxon>Eutremeae</taxon>
        <taxon>Eutrema</taxon>
    </lineage>
</organism>
<keyword evidence="2 4" id="KW-0378">Hydrolase</keyword>
<dbReference type="SUPFAM" id="SSF49899">
    <property type="entry name" value="Concanavalin A-like lectins/glucanases"/>
    <property type="match status" value="1"/>
</dbReference>
<dbReference type="InterPro" id="IPR013320">
    <property type="entry name" value="ConA-like_dom_sf"/>
</dbReference>
<dbReference type="AlphaFoldDB" id="V4LMV1"/>